<dbReference type="CDD" id="cd22212">
    <property type="entry name" value="NDFIP-like"/>
    <property type="match status" value="1"/>
</dbReference>
<dbReference type="GO" id="GO:0030001">
    <property type="term" value="P:metal ion transport"/>
    <property type="evidence" value="ECO:0007669"/>
    <property type="project" value="InterPro"/>
</dbReference>
<keyword evidence="8" id="KW-1185">Reference proteome</keyword>
<accession>A0A1Y2J1W5</accession>
<dbReference type="GO" id="GO:0007034">
    <property type="term" value="P:vacuolar transport"/>
    <property type="evidence" value="ECO:0007669"/>
    <property type="project" value="InterPro"/>
</dbReference>
<dbReference type="GO" id="GO:0016020">
    <property type="term" value="C:membrane"/>
    <property type="evidence" value="ECO:0007669"/>
    <property type="project" value="UniProtKB-SubCell"/>
</dbReference>
<feature type="compositionally biased region" description="Pro residues" evidence="5">
    <location>
        <begin position="96"/>
        <end position="105"/>
    </location>
</feature>
<feature type="compositionally biased region" description="Low complexity" evidence="5">
    <location>
        <begin position="60"/>
        <end position="83"/>
    </location>
</feature>
<dbReference type="OrthoDB" id="10003116at2759"/>
<protein>
    <recommendedName>
        <fullName evidence="9">Metal homeostatis protein bsd2</fullName>
    </recommendedName>
</protein>
<evidence type="ECO:0000256" key="1">
    <source>
        <dbReference type="ARBA" id="ARBA00004141"/>
    </source>
</evidence>
<dbReference type="GO" id="GO:0031398">
    <property type="term" value="P:positive regulation of protein ubiquitination"/>
    <property type="evidence" value="ECO:0007669"/>
    <property type="project" value="TreeGrafter"/>
</dbReference>
<feature type="transmembrane region" description="Helical" evidence="6">
    <location>
        <begin position="363"/>
        <end position="384"/>
    </location>
</feature>
<name>A0A1Y2J1W5_TRAC3</name>
<feature type="transmembrane region" description="Helical" evidence="6">
    <location>
        <begin position="245"/>
        <end position="269"/>
    </location>
</feature>
<feature type="compositionally biased region" description="Basic and acidic residues" evidence="5">
    <location>
        <begin position="85"/>
        <end position="94"/>
    </location>
</feature>
<dbReference type="GO" id="GO:0048471">
    <property type="term" value="C:perinuclear region of cytoplasm"/>
    <property type="evidence" value="ECO:0007669"/>
    <property type="project" value="TreeGrafter"/>
</dbReference>
<evidence type="ECO:0000313" key="7">
    <source>
        <dbReference type="EMBL" id="OSD06431.1"/>
    </source>
</evidence>
<dbReference type="AlphaFoldDB" id="A0A1Y2J1W5"/>
<sequence length="482" mass="51919">MPASYAPLAGPRYAPEAAQRELEDAFSDSEDEGQDSSESTPLTRSLPPRSDSHTHPPLDADAAFPSPAPTSAATTPQTAASGAYDFERDYDYDYARPPPGSPPGPSARALPNDIGNTNGLLPTEPIQPPRPRVPFWRKAVGALLPQHYVSVPSEAPGTRVVGGGTENDGVFANVSAKPSKPIRITDLDGNVHLVPEEVQKETPPSYAEAQADAVPPYWETTVHAPAAALDPNAYMIVDDLPSGSVLTFIATAFVSFFFQFAGFVLTYLLHTTHAAKYGSRAGLGLTLIQYGLIQYGGTFGRGPKGGVDGTPLDGKDALEEAMARWNTTAGTNGTAMGYDPSSFNATDPDAVFELQFAITERDWVALILMTLGWFLLLSSCVGFYRVKRWECAIRIASLPAEPRTPEQRRQDEQARRNIEAAFGIVDLDPEVDSPATSVYPVSQASDTAPGARPLDENERRRLQEMAEAEMRLTRTLQAAGLL</sequence>
<evidence type="ECO:0000256" key="4">
    <source>
        <dbReference type="ARBA" id="ARBA00023136"/>
    </source>
</evidence>
<evidence type="ECO:0008006" key="9">
    <source>
        <dbReference type="Google" id="ProtNLM"/>
    </source>
</evidence>
<feature type="transmembrane region" description="Helical" evidence="6">
    <location>
        <begin position="281"/>
        <end position="297"/>
    </location>
</feature>
<feature type="region of interest" description="Disordered" evidence="5">
    <location>
        <begin position="1"/>
        <end position="130"/>
    </location>
</feature>
<feature type="compositionally biased region" description="Acidic residues" evidence="5">
    <location>
        <begin position="24"/>
        <end position="35"/>
    </location>
</feature>
<evidence type="ECO:0000256" key="6">
    <source>
        <dbReference type="SAM" id="Phobius"/>
    </source>
</evidence>
<dbReference type="Pfam" id="PF10176">
    <property type="entry name" value="NEDD4_Bsd2"/>
    <property type="match status" value="1"/>
</dbReference>
<gene>
    <name evidence="7" type="ORF">PYCCODRAFT_1431436</name>
</gene>
<dbReference type="GO" id="GO:0005794">
    <property type="term" value="C:Golgi apparatus"/>
    <property type="evidence" value="ECO:0007669"/>
    <property type="project" value="TreeGrafter"/>
</dbReference>
<keyword evidence="3 6" id="KW-1133">Transmembrane helix</keyword>
<evidence type="ECO:0000256" key="3">
    <source>
        <dbReference type="ARBA" id="ARBA00022989"/>
    </source>
</evidence>
<organism evidence="7 8">
    <name type="scientific">Trametes coccinea (strain BRFM310)</name>
    <name type="common">Pycnoporus coccineus</name>
    <dbReference type="NCBI Taxonomy" id="1353009"/>
    <lineage>
        <taxon>Eukaryota</taxon>
        <taxon>Fungi</taxon>
        <taxon>Dikarya</taxon>
        <taxon>Basidiomycota</taxon>
        <taxon>Agaricomycotina</taxon>
        <taxon>Agaricomycetes</taxon>
        <taxon>Polyporales</taxon>
        <taxon>Polyporaceae</taxon>
        <taxon>Trametes</taxon>
    </lineage>
</organism>
<dbReference type="GO" id="GO:0005783">
    <property type="term" value="C:endoplasmic reticulum"/>
    <property type="evidence" value="ECO:0007669"/>
    <property type="project" value="TreeGrafter"/>
</dbReference>
<dbReference type="PANTHER" id="PTHR13396:SF5">
    <property type="entry name" value="NEDD4 FAMILY INTERACTING PROTEIN"/>
    <property type="match status" value="1"/>
</dbReference>
<dbReference type="EMBL" id="KZ084090">
    <property type="protein sequence ID" value="OSD06431.1"/>
    <property type="molecule type" value="Genomic_DNA"/>
</dbReference>
<proteinExistence type="predicted"/>
<comment type="subcellular location">
    <subcellularLocation>
        <location evidence="1">Membrane</location>
        <topology evidence="1">Multi-pass membrane protein</topology>
    </subcellularLocation>
</comment>
<feature type="compositionally biased region" description="Polar residues" evidence="5">
    <location>
        <begin position="435"/>
        <end position="446"/>
    </location>
</feature>
<evidence type="ECO:0000256" key="2">
    <source>
        <dbReference type="ARBA" id="ARBA00022692"/>
    </source>
</evidence>
<reference evidence="7 8" key="1">
    <citation type="journal article" date="2015" name="Biotechnol. Biofuels">
        <title>Enhanced degradation of softwood versus hardwood by the white-rot fungus Pycnoporus coccineus.</title>
        <authorList>
            <person name="Couturier M."/>
            <person name="Navarro D."/>
            <person name="Chevret D."/>
            <person name="Henrissat B."/>
            <person name="Piumi F."/>
            <person name="Ruiz-Duenas F.J."/>
            <person name="Martinez A.T."/>
            <person name="Grigoriev I.V."/>
            <person name="Riley R."/>
            <person name="Lipzen A."/>
            <person name="Berrin J.G."/>
            <person name="Master E.R."/>
            <person name="Rosso M.N."/>
        </authorList>
    </citation>
    <scope>NUCLEOTIDE SEQUENCE [LARGE SCALE GENOMIC DNA]</scope>
    <source>
        <strain evidence="7 8">BRFM310</strain>
    </source>
</reference>
<dbReference type="InterPro" id="IPR019325">
    <property type="entry name" value="NEDD4/Bsd2"/>
</dbReference>
<keyword evidence="4 6" id="KW-0472">Membrane</keyword>
<dbReference type="GO" id="GO:0006511">
    <property type="term" value="P:ubiquitin-dependent protein catabolic process"/>
    <property type="evidence" value="ECO:0007669"/>
    <property type="project" value="TreeGrafter"/>
</dbReference>
<dbReference type="STRING" id="1353009.A0A1Y2J1W5"/>
<evidence type="ECO:0000256" key="5">
    <source>
        <dbReference type="SAM" id="MobiDB-lite"/>
    </source>
</evidence>
<dbReference type="Proteomes" id="UP000193067">
    <property type="component" value="Unassembled WGS sequence"/>
</dbReference>
<evidence type="ECO:0000313" key="8">
    <source>
        <dbReference type="Proteomes" id="UP000193067"/>
    </source>
</evidence>
<dbReference type="PANTHER" id="PTHR13396">
    <property type="entry name" value="NEDD4 FAMILY INTERACTING PROTEIN 1/2"/>
    <property type="match status" value="1"/>
</dbReference>
<feature type="region of interest" description="Disordered" evidence="5">
    <location>
        <begin position="435"/>
        <end position="456"/>
    </location>
</feature>
<keyword evidence="2 6" id="KW-0812">Transmembrane</keyword>